<protein>
    <submittedName>
        <fullName evidence="1">Uncharacterized protein</fullName>
    </submittedName>
</protein>
<evidence type="ECO:0000313" key="2">
    <source>
        <dbReference type="Proteomes" id="UP000198287"/>
    </source>
</evidence>
<dbReference type="Proteomes" id="UP000198287">
    <property type="component" value="Unassembled WGS sequence"/>
</dbReference>
<keyword evidence="2" id="KW-1185">Reference proteome</keyword>
<evidence type="ECO:0000313" key="1">
    <source>
        <dbReference type="EMBL" id="OXA56142.1"/>
    </source>
</evidence>
<comment type="caution">
    <text evidence="1">The sequence shown here is derived from an EMBL/GenBank/DDBJ whole genome shotgun (WGS) entry which is preliminary data.</text>
</comment>
<reference evidence="1 2" key="1">
    <citation type="submission" date="2015-12" db="EMBL/GenBank/DDBJ databases">
        <title>The genome of Folsomia candida.</title>
        <authorList>
            <person name="Faddeeva A."/>
            <person name="Derks M.F."/>
            <person name="Anvar Y."/>
            <person name="Smit S."/>
            <person name="Van Straalen N."/>
            <person name="Roelofs D."/>
        </authorList>
    </citation>
    <scope>NUCLEOTIDE SEQUENCE [LARGE SCALE GENOMIC DNA]</scope>
    <source>
        <strain evidence="1 2">VU population</strain>
        <tissue evidence="1">Whole body</tissue>
    </source>
</reference>
<dbReference type="EMBL" id="LNIX01000004">
    <property type="protein sequence ID" value="OXA56142.1"/>
    <property type="molecule type" value="Genomic_DNA"/>
</dbReference>
<dbReference type="AlphaFoldDB" id="A0A226EF19"/>
<sequence>MDTGMMGGSFWSWPYFNCSSTKNRKIMTESELEIHTLNYVPHVPPEGGGGHRVRLRNGHHGNPHFVSGKNKRAAGGGHGVVHGHTSHIFQQLHKQHLQPKLDLENAWLVTYTAWFPIHVTKDK</sequence>
<name>A0A226EF19_FOLCA</name>
<dbReference type="OrthoDB" id="2129233at2759"/>
<accession>A0A226EF19</accession>
<organism evidence="1 2">
    <name type="scientific">Folsomia candida</name>
    <name type="common">Springtail</name>
    <dbReference type="NCBI Taxonomy" id="158441"/>
    <lineage>
        <taxon>Eukaryota</taxon>
        <taxon>Metazoa</taxon>
        <taxon>Ecdysozoa</taxon>
        <taxon>Arthropoda</taxon>
        <taxon>Hexapoda</taxon>
        <taxon>Collembola</taxon>
        <taxon>Entomobryomorpha</taxon>
        <taxon>Isotomoidea</taxon>
        <taxon>Isotomidae</taxon>
        <taxon>Proisotominae</taxon>
        <taxon>Folsomia</taxon>
    </lineage>
</organism>
<gene>
    <name evidence="1" type="ORF">Fcan01_08615</name>
</gene>
<proteinExistence type="predicted"/>